<keyword evidence="7" id="KW-1185">Reference proteome</keyword>
<evidence type="ECO:0000256" key="1">
    <source>
        <dbReference type="ARBA" id="ARBA00004141"/>
    </source>
</evidence>
<organism evidence="6 7">
    <name type="scientific">Pinctada imbricata</name>
    <name type="common">Atlantic pearl-oyster</name>
    <name type="synonym">Pinctada martensii</name>
    <dbReference type="NCBI Taxonomy" id="66713"/>
    <lineage>
        <taxon>Eukaryota</taxon>
        <taxon>Metazoa</taxon>
        <taxon>Spiralia</taxon>
        <taxon>Lophotrochozoa</taxon>
        <taxon>Mollusca</taxon>
        <taxon>Bivalvia</taxon>
        <taxon>Autobranchia</taxon>
        <taxon>Pteriomorphia</taxon>
        <taxon>Pterioida</taxon>
        <taxon>Pterioidea</taxon>
        <taxon>Pteriidae</taxon>
        <taxon>Pinctada</taxon>
    </lineage>
</organism>
<feature type="transmembrane region" description="Helical" evidence="5">
    <location>
        <begin position="33"/>
        <end position="54"/>
    </location>
</feature>
<evidence type="ECO:0000313" key="6">
    <source>
        <dbReference type="EMBL" id="KAK3091525.1"/>
    </source>
</evidence>
<dbReference type="PANTHER" id="PTHR23507:SF1">
    <property type="entry name" value="FI18259P1-RELATED"/>
    <property type="match status" value="1"/>
</dbReference>
<feature type="transmembrane region" description="Helical" evidence="5">
    <location>
        <begin position="98"/>
        <end position="115"/>
    </location>
</feature>
<feature type="transmembrane region" description="Helical" evidence="5">
    <location>
        <begin position="9"/>
        <end position="27"/>
    </location>
</feature>
<reference evidence="6" key="1">
    <citation type="submission" date="2019-08" db="EMBL/GenBank/DDBJ databases">
        <title>The improved chromosome-level genome for the pearl oyster Pinctada fucata martensii using PacBio sequencing and Hi-C.</title>
        <authorList>
            <person name="Zheng Z."/>
        </authorList>
    </citation>
    <scope>NUCLEOTIDE SEQUENCE</scope>
    <source>
        <strain evidence="6">ZZ-2019</strain>
        <tissue evidence="6">Adductor muscle</tissue>
    </source>
</reference>
<evidence type="ECO:0000256" key="4">
    <source>
        <dbReference type="ARBA" id="ARBA00023136"/>
    </source>
</evidence>
<keyword evidence="3 5" id="KW-1133">Transmembrane helix</keyword>
<sequence>MLYIRDETTGAVSSLFGIAQYVVLGLANTKEMLYIDAAIYTLKFACVPILRSTMSKLTPEDKQGSIFGAIAFFENICNMCGTVMAGAIYSATVSIDRGFVFYVMAGYSFIATALLV</sequence>
<dbReference type="Proteomes" id="UP001186944">
    <property type="component" value="Unassembled WGS sequence"/>
</dbReference>
<dbReference type="Gene3D" id="1.20.1250.20">
    <property type="entry name" value="MFS general substrate transporter like domains"/>
    <property type="match status" value="1"/>
</dbReference>
<comment type="subcellular location">
    <subcellularLocation>
        <location evidence="1">Membrane</location>
        <topology evidence="1">Multi-pass membrane protein</topology>
    </subcellularLocation>
</comment>
<dbReference type="GO" id="GO:0022857">
    <property type="term" value="F:transmembrane transporter activity"/>
    <property type="evidence" value="ECO:0007669"/>
    <property type="project" value="TreeGrafter"/>
</dbReference>
<protein>
    <submittedName>
        <fullName evidence="6">Uncharacterized protein</fullName>
    </submittedName>
</protein>
<name>A0AA89BQE2_PINIB</name>
<dbReference type="EMBL" id="VSWD01000010">
    <property type="protein sequence ID" value="KAK3091525.1"/>
    <property type="molecule type" value="Genomic_DNA"/>
</dbReference>
<gene>
    <name evidence="6" type="ORF">FSP39_020490</name>
</gene>
<dbReference type="InterPro" id="IPR036259">
    <property type="entry name" value="MFS_trans_sf"/>
</dbReference>
<proteinExistence type="predicted"/>
<dbReference type="SUPFAM" id="SSF103473">
    <property type="entry name" value="MFS general substrate transporter"/>
    <property type="match status" value="1"/>
</dbReference>
<dbReference type="PANTHER" id="PTHR23507">
    <property type="entry name" value="ZGC:174356"/>
    <property type="match status" value="1"/>
</dbReference>
<feature type="transmembrane region" description="Helical" evidence="5">
    <location>
        <begin position="66"/>
        <end position="92"/>
    </location>
</feature>
<keyword evidence="4 5" id="KW-0472">Membrane</keyword>
<evidence type="ECO:0000313" key="7">
    <source>
        <dbReference type="Proteomes" id="UP001186944"/>
    </source>
</evidence>
<evidence type="ECO:0000256" key="5">
    <source>
        <dbReference type="SAM" id="Phobius"/>
    </source>
</evidence>
<keyword evidence="2 5" id="KW-0812">Transmembrane</keyword>
<evidence type="ECO:0000256" key="3">
    <source>
        <dbReference type="ARBA" id="ARBA00022989"/>
    </source>
</evidence>
<evidence type="ECO:0000256" key="2">
    <source>
        <dbReference type="ARBA" id="ARBA00022692"/>
    </source>
</evidence>
<accession>A0AA89BQE2</accession>
<dbReference type="GO" id="GO:0016020">
    <property type="term" value="C:membrane"/>
    <property type="evidence" value="ECO:0007669"/>
    <property type="project" value="UniProtKB-SubCell"/>
</dbReference>
<comment type="caution">
    <text evidence="6">The sequence shown here is derived from an EMBL/GenBank/DDBJ whole genome shotgun (WGS) entry which is preliminary data.</text>
</comment>
<dbReference type="AlphaFoldDB" id="A0AA89BQE2"/>